<evidence type="ECO:0000313" key="4">
    <source>
        <dbReference type="Proteomes" id="UP000002754"/>
    </source>
</evidence>
<dbReference type="eggNOG" id="ENOG502ZQ3T">
    <property type="taxonomic scope" value="Bacteria"/>
</dbReference>
<dbReference type="AlphaFoldDB" id="A0A094WS10"/>
<dbReference type="EMBL" id="JALP01000297">
    <property type="protein sequence ID" value="THG88895.1"/>
    <property type="molecule type" value="Genomic_DNA"/>
</dbReference>
<dbReference type="STRING" id="1218173.BALCAV_0201740"/>
<accession>A0A094WS10</accession>
<evidence type="ECO:0000313" key="5">
    <source>
        <dbReference type="Proteomes" id="UP000297014"/>
    </source>
</evidence>
<dbReference type="RefSeq" id="WP_003324881.1">
    <property type="nucleotide sequence ID" value="NZ_ALPT02000004.1"/>
</dbReference>
<dbReference type="Proteomes" id="UP000002754">
    <property type="component" value="Unassembled WGS sequence"/>
</dbReference>
<evidence type="ECO:0000313" key="3">
    <source>
        <dbReference type="EMBL" id="THG88895.1"/>
    </source>
</evidence>
<dbReference type="EMBL" id="ALPT02000004">
    <property type="protein sequence ID" value="KGA98823.1"/>
    <property type="molecule type" value="Genomic_DNA"/>
</dbReference>
<evidence type="ECO:0000313" key="2">
    <source>
        <dbReference type="EMBL" id="KGA98823.1"/>
    </source>
</evidence>
<evidence type="ECO:0000259" key="1">
    <source>
        <dbReference type="Pfam" id="PF23648"/>
    </source>
</evidence>
<gene>
    <name evidence="3" type="ORF">AJ85_20720</name>
    <name evidence="2" type="ORF">BALCAV_0201740</name>
</gene>
<dbReference type="GO" id="GO:0016301">
    <property type="term" value="F:kinase activity"/>
    <property type="evidence" value="ECO:0007669"/>
    <property type="project" value="UniProtKB-KW"/>
</dbReference>
<comment type="caution">
    <text evidence="2">The sequence shown here is derived from an EMBL/GenBank/DDBJ whole genome shotgun (WGS) entry which is preliminary data.</text>
</comment>
<dbReference type="Proteomes" id="UP000297014">
    <property type="component" value="Unassembled WGS sequence"/>
</dbReference>
<dbReference type="InterPro" id="IPR055571">
    <property type="entry name" value="DUF7147"/>
</dbReference>
<proteinExistence type="predicted"/>
<reference evidence="3 5" key="2">
    <citation type="submission" date="2014-01" db="EMBL/GenBank/DDBJ databases">
        <title>Draft genome sequencing of Bacillus alcalophilus CGMCC 1.3604.</title>
        <authorList>
            <person name="Yang J."/>
            <person name="Diao L."/>
            <person name="Yang S."/>
        </authorList>
    </citation>
    <scope>NUCLEOTIDE SEQUENCE [LARGE SCALE GENOMIC DNA]</scope>
    <source>
        <strain evidence="3 5">CGMCC 1.3604</strain>
    </source>
</reference>
<organism evidence="2 4">
    <name type="scientific">Alkalihalobacillus alcalophilus ATCC 27647 = CGMCC 1.3604</name>
    <dbReference type="NCBI Taxonomy" id="1218173"/>
    <lineage>
        <taxon>Bacteria</taxon>
        <taxon>Bacillati</taxon>
        <taxon>Bacillota</taxon>
        <taxon>Bacilli</taxon>
        <taxon>Bacillales</taxon>
        <taxon>Bacillaceae</taxon>
        <taxon>Alkalihalobacillus</taxon>
    </lineage>
</organism>
<keyword evidence="4" id="KW-1185">Reference proteome</keyword>
<dbReference type="Pfam" id="PF23648">
    <property type="entry name" value="DUF7147"/>
    <property type="match status" value="1"/>
</dbReference>
<protein>
    <submittedName>
        <fullName evidence="2">Methylthioribose kinase</fullName>
    </submittedName>
</protein>
<name>A0A094WS10_ALKAL</name>
<feature type="domain" description="DUF7147" evidence="1">
    <location>
        <begin position="1"/>
        <end position="125"/>
    </location>
</feature>
<keyword evidence="2" id="KW-0418">Kinase</keyword>
<sequence>MMQRFIELGRGYSDLYELLEIINRNKDRVRAFVQLDVEIGTAKKTSLAVVLDETSAGHFMPIYICLEGIPQPEETPNARFNLFKEQSEELGIPIKQLAVKPSTVFNEKELYYQYLIGILRLNRIIPPLS</sequence>
<keyword evidence="2" id="KW-0808">Transferase</keyword>
<dbReference type="OrthoDB" id="2427086at2"/>
<reference evidence="2 4" key="1">
    <citation type="journal article" date="2014" name="Genome Announc.">
        <title>Draft Genome Sequence of Bacillus alcalophilus AV1934, a Classic Alkaliphile Isolated from Human Feces in 1934.</title>
        <authorList>
            <person name="Attie O."/>
            <person name="Jayaprakash A."/>
            <person name="Shah H."/>
            <person name="Paulsen I.T."/>
            <person name="Morino M."/>
            <person name="Takahashi Y."/>
            <person name="Narumi I."/>
            <person name="Sachidanandam R."/>
            <person name="Satoh K."/>
            <person name="Ito M."/>
            <person name="Krulwich T.A."/>
        </authorList>
    </citation>
    <scope>NUCLEOTIDE SEQUENCE [LARGE SCALE GENOMIC DNA]</scope>
    <source>
        <strain evidence="2 4">AV1934</strain>
    </source>
</reference>